<keyword evidence="11" id="KW-1185">Reference proteome</keyword>
<dbReference type="Gene3D" id="3.30.1490.120">
    <property type="entry name" value="RNA polymerase Rpb7-like, N-terminal domain"/>
    <property type="match status" value="1"/>
</dbReference>
<feature type="compositionally biased region" description="Basic residues" evidence="8">
    <location>
        <begin position="15"/>
        <end position="26"/>
    </location>
</feature>
<evidence type="ECO:0000256" key="3">
    <source>
        <dbReference type="ARBA" id="ARBA00022478"/>
    </source>
</evidence>
<evidence type="ECO:0000256" key="6">
    <source>
        <dbReference type="ARBA" id="ARBA00023242"/>
    </source>
</evidence>
<dbReference type="AlphaFoldDB" id="A0AAQ3MBS5"/>
<dbReference type="PANTHER" id="PTHR12709:SF5">
    <property type="entry name" value="DNA-DIRECTED RNA POLYMERASE I SUBUNIT RPA43"/>
    <property type="match status" value="1"/>
</dbReference>
<evidence type="ECO:0000313" key="10">
    <source>
        <dbReference type="EMBL" id="WPH04820.1"/>
    </source>
</evidence>
<proteinExistence type="inferred from homology"/>
<dbReference type="Pfam" id="PF17875">
    <property type="entry name" value="RPA43_OB"/>
    <property type="match status" value="1"/>
</dbReference>
<dbReference type="GO" id="GO:0005736">
    <property type="term" value="C:RNA polymerase I complex"/>
    <property type="evidence" value="ECO:0007669"/>
    <property type="project" value="TreeGrafter"/>
</dbReference>
<evidence type="ECO:0000256" key="5">
    <source>
        <dbReference type="ARBA" id="ARBA00023163"/>
    </source>
</evidence>
<sequence length="291" mass="32457">MATEIPQTPTAEMKKAKKDKSSKKRRREDEQQNEAQAVAEPSAKKSKKQSKLDARSEQEVPVVEKKHKIQTKAQLSEDQLESHSPFVHQTTSFYLSLSACAHDFPLEGLCAEHISPLLLTYFPPLKGIVLSYSNPRLSEHPEDNEPSQSEGTVLSKSIDEYGVTFVWLTADFLLFRPRKGAVLEGHINLQNESILGLVCYNYFNAGIERSQLPSDWQWVSSEDDAKNRKVSEEEGEEHYVNGNSERVNGRLLFRVTDFESTPGAENGGGTINISGSLLPPENSLPGSSKKL</sequence>
<evidence type="ECO:0000256" key="1">
    <source>
        <dbReference type="ARBA" id="ARBA00004604"/>
    </source>
</evidence>
<dbReference type="FunFam" id="3.30.1490.120:FF:000004">
    <property type="entry name" value="RNA polymerase I subunit Rpa43"/>
    <property type="match status" value="1"/>
</dbReference>
<evidence type="ECO:0000256" key="2">
    <source>
        <dbReference type="ARBA" id="ARBA00005930"/>
    </source>
</evidence>
<dbReference type="Gene3D" id="2.40.50.1060">
    <property type="match status" value="1"/>
</dbReference>
<keyword evidence="6 7" id="KW-0539">Nucleus</keyword>
<feature type="compositionally biased region" description="Basic and acidic residues" evidence="8">
    <location>
        <begin position="50"/>
        <end position="64"/>
    </location>
</feature>
<dbReference type="InterPro" id="IPR041178">
    <property type="entry name" value="RPA43_OB"/>
</dbReference>
<feature type="region of interest" description="Disordered" evidence="8">
    <location>
        <begin position="260"/>
        <end position="291"/>
    </location>
</feature>
<evidence type="ECO:0000259" key="9">
    <source>
        <dbReference type="Pfam" id="PF17875"/>
    </source>
</evidence>
<gene>
    <name evidence="10" type="ORF">R9X50_00771700</name>
</gene>
<name>A0AAQ3MBS5_9PEZI</name>
<dbReference type="Proteomes" id="UP001303373">
    <property type="component" value="Chromosome 14"/>
</dbReference>
<comment type="subcellular location">
    <subcellularLocation>
        <location evidence="1">Nucleus</location>
        <location evidence="1">Nucleolus</location>
    </subcellularLocation>
</comment>
<keyword evidence="4" id="KW-0597">Phosphoprotein</keyword>
<evidence type="ECO:0000313" key="11">
    <source>
        <dbReference type="Proteomes" id="UP001303373"/>
    </source>
</evidence>
<dbReference type="InterPro" id="IPR045113">
    <property type="entry name" value="Rpb7-like"/>
</dbReference>
<comment type="similarity">
    <text evidence="2">Belongs to the eukaryotic RPA43 RNA polymerase subunit family.</text>
</comment>
<reference evidence="10 11" key="1">
    <citation type="submission" date="2023-11" db="EMBL/GenBank/DDBJ databases">
        <title>An acidophilic fungus is an integral part of prey digestion in a carnivorous sundew plant.</title>
        <authorList>
            <person name="Tsai I.J."/>
        </authorList>
    </citation>
    <scope>NUCLEOTIDE SEQUENCE [LARGE SCALE GENOMIC DNA]</scope>
    <source>
        <strain evidence="10">169a</strain>
    </source>
</reference>
<keyword evidence="5 7" id="KW-0804">Transcription</keyword>
<dbReference type="InterPro" id="IPR036898">
    <property type="entry name" value="RNA_pol_Rpb7-like_N_sf"/>
</dbReference>
<dbReference type="GO" id="GO:0006361">
    <property type="term" value="P:transcription initiation at RNA polymerase I promoter"/>
    <property type="evidence" value="ECO:0007669"/>
    <property type="project" value="UniProtKB-ARBA"/>
</dbReference>
<feature type="region of interest" description="Disordered" evidence="8">
    <location>
        <begin position="1"/>
        <end position="82"/>
    </location>
</feature>
<dbReference type="PANTHER" id="PTHR12709">
    <property type="entry name" value="DNA-DIRECTED RNA POLYMERASE II, III"/>
    <property type="match status" value="1"/>
</dbReference>
<evidence type="ECO:0000256" key="8">
    <source>
        <dbReference type="SAM" id="MobiDB-lite"/>
    </source>
</evidence>
<evidence type="ECO:0000256" key="4">
    <source>
        <dbReference type="ARBA" id="ARBA00022553"/>
    </source>
</evidence>
<feature type="domain" description="RPA43 OB" evidence="9">
    <location>
        <begin position="177"/>
        <end position="278"/>
    </location>
</feature>
<protein>
    <recommendedName>
        <fullName evidence="7">DNA-directed RNA polymerase subunit</fullName>
    </recommendedName>
</protein>
<feature type="compositionally biased region" description="Polar residues" evidence="8">
    <location>
        <begin position="1"/>
        <end position="10"/>
    </location>
</feature>
<organism evidence="10 11">
    <name type="scientific">Acrodontium crateriforme</name>
    <dbReference type="NCBI Taxonomy" id="150365"/>
    <lineage>
        <taxon>Eukaryota</taxon>
        <taxon>Fungi</taxon>
        <taxon>Dikarya</taxon>
        <taxon>Ascomycota</taxon>
        <taxon>Pezizomycotina</taxon>
        <taxon>Dothideomycetes</taxon>
        <taxon>Dothideomycetidae</taxon>
        <taxon>Mycosphaerellales</taxon>
        <taxon>Teratosphaeriaceae</taxon>
        <taxon>Acrodontium</taxon>
    </lineage>
</organism>
<accession>A0AAQ3MBS5</accession>
<keyword evidence="3 7" id="KW-0240">DNA-directed RNA polymerase</keyword>
<dbReference type="GO" id="GO:0006362">
    <property type="term" value="P:transcription elongation by RNA polymerase I"/>
    <property type="evidence" value="ECO:0007669"/>
    <property type="project" value="UniProtKB-ARBA"/>
</dbReference>
<comment type="function">
    <text evidence="7">DNA-dependent RNA polymerase which catalyzes the transcription of DNA into RNA using the four ribonucleoside triphosphates as substrates.</text>
</comment>
<evidence type="ECO:0000256" key="7">
    <source>
        <dbReference type="RuleBase" id="RU369086"/>
    </source>
</evidence>
<dbReference type="EMBL" id="CP138593">
    <property type="protein sequence ID" value="WPH04820.1"/>
    <property type="molecule type" value="Genomic_DNA"/>
</dbReference>